<accession>A0ABM9AVG4</accession>
<dbReference type="EMBL" id="CAKLPY010000010">
    <property type="protein sequence ID" value="CAH0998033.1"/>
    <property type="molecule type" value="Genomic_DNA"/>
</dbReference>
<evidence type="ECO:0008006" key="4">
    <source>
        <dbReference type="Google" id="ProtNLM"/>
    </source>
</evidence>
<reference evidence="2" key="1">
    <citation type="submission" date="2021-12" db="EMBL/GenBank/DDBJ databases">
        <authorList>
            <person name="Rodrigo-Torres L."/>
            <person name="Arahal R. D."/>
            <person name="Lucena T."/>
        </authorList>
    </citation>
    <scope>NUCLEOTIDE SEQUENCE</scope>
    <source>
        <strain evidence="2">CECT 8858</strain>
    </source>
</reference>
<comment type="caution">
    <text evidence="2">The sequence shown here is derived from an EMBL/GenBank/DDBJ whole genome shotgun (WGS) entry which is preliminary data.</text>
</comment>
<evidence type="ECO:0000313" key="2">
    <source>
        <dbReference type="EMBL" id="CAH0998033.1"/>
    </source>
</evidence>
<keyword evidence="3" id="KW-1185">Reference proteome</keyword>
<feature type="signal peptide" evidence="1">
    <location>
        <begin position="1"/>
        <end position="23"/>
    </location>
</feature>
<name>A0ABM9AVG4_9BACT</name>
<sequence length="294" mass="33602">MNYKICILSIVLSFTAIINTCFSQDSNYLSKKLDSLKSEQSRMLSDLDRINSDIAKVENQITALTLKNNSILGFKKVSVLTKNEMPFRKTPVLNGSASDFIPKGSSIEVIDYENDFLKVIFNKKIGYVSSLQFANYDEVKSQVDSLYERDRVIQLQKEDAAIKNKQDEINKKYEKLRALGVPIELSKANVSYNSIGNPEAILEVRNISNKIIDAFEVDILCYDNYNRPVSHYLYKTNRFKGISQDEIEPFDENYSTWTLHGHENTTKIKINIKSVHFKNGTKWLPKTNIGISGE</sequence>
<keyword evidence="1" id="KW-0732">Signal</keyword>
<evidence type="ECO:0000256" key="1">
    <source>
        <dbReference type="SAM" id="SignalP"/>
    </source>
</evidence>
<dbReference type="RefSeq" id="WP_238808840.1">
    <property type="nucleotide sequence ID" value="NZ_CAKLPY010000010.1"/>
</dbReference>
<organism evidence="2 3">
    <name type="scientific">Emticicia aquatica</name>
    <dbReference type="NCBI Taxonomy" id="1681835"/>
    <lineage>
        <taxon>Bacteria</taxon>
        <taxon>Pseudomonadati</taxon>
        <taxon>Bacteroidota</taxon>
        <taxon>Cytophagia</taxon>
        <taxon>Cytophagales</taxon>
        <taxon>Leadbetterellaceae</taxon>
        <taxon>Emticicia</taxon>
    </lineage>
</organism>
<dbReference type="Proteomes" id="UP000837932">
    <property type="component" value="Unassembled WGS sequence"/>
</dbReference>
<dbReference type="Gene3D" id="2.30.30.40">
    <property type="entry name" value="SH3 Domains"/>
    <property type="match status" value="1"/>
</dbReference>
<proteinExistence type="predicted"/>
<feature type="chain" id="PRO_5047474171" description="SH3 domain-containing protein" evidence="1">
    <location>
        <begin position="24"/>
        <end position="294"/>
    </location>
</feature>
<protein>
    <recommendedName>
        <fullName evidence="4">SH3 domain-containing protein</fullName>
    </recommendedName>
</protein>
<evidence type="ECO:0000313" key="3">
    <source>
        <dbReference type="Proteomes" id="UP000837932"/>
    </source>
</evidence>
<gene>
    <name evidence="2" type="ORF">EMA8858_04168</name>
</gene>